<proteinExistence type="predicted"/>
<name>A0A161J9H9_9GAMM</name>
<evidence type="ECO:0000313" key="2">
    <source>
        <dbReference type="EMBL" id="AND69485.1"/>
    </source>
</evidence>
<dbReference type="KEGG" id="dtx:ATSB10_20310"/>
<dbReference type="Proteomes" id="UP000077255">
    <property type="component" value="Chromosome"/>
</dbReference>
<accession>A0A161J9H9</accession>
<feature type="compositionally biased region" description="Pro residues" evidence="1">
    <location>
        <begin position="1"/>
        <end position="12"/>
    </location>
</feature>
<evidence type="ECO:0000313" key="3">
    <source>
        <dbReference type="Proteomes" id="UP000077255"/>
    </source>
</evidence>
<reference evidence="2 3" key="1">
    <citation type="submission" date="2016-02" db="EMBL/GenBank/DDBJ databases">
        <title>Complete genome sequencing and analysis of ATSB10, Dyella thiooxydans isolated from rhizosphere soil of sunflower (Helianthus annuus L.).</title>
        <authorList>
            <person name="Lee Y."/>
            <person name="Hwangbo K."/>
            <person name="Chung H."/>
            <person name="Yoo J."/>
            <person name="Kim K.Y."/>
            <person name="Sa T.M."/>
            <person name="Um Y."/>
            <person name="Madhaiyan M."/>
        </authorList>
    </citation>
    <scope>NUCLEOTIDE SEQUENCE [LARGE SCALE GENOMIC DNA]</scope>
    <source>
        <strain evidence="2 3">ATSB10</strain>
    </source>
</reference>
<dbReference type="STRING" id="445710.ATSB10_20310"/>
<dbReference type="EMBL" id="CP014841">
    <property type="protein sequence ID" value="AND69485.1"/>
    <property type="molecule type" value="Genomic_DNA"/>
</dbReference>
<organism evidence="2 3">
    <name type="scientific">Dyella thiooxydans</name>
    <dbReference type="NCBI Taxonomy" id="445710"/>
    <lineage>
        <taxon>Bacteria</taxon>
        <taxon>Pseudomonadati</taxon>
        <taxon>Pseudomonadota</taxon>
        <taxon>Gammaproteobacteria</taxon>
        <taxon>Lysobacterales</taxon>
        <taxon>Rhodanobacteraceae</taxon>
        <taxon>Dyella</taxon>
    </lineage>
</organism>
<gene>
    <name evidence="2" type="ORF">ATSB10_20310</name>
</gene>
<evidence type="ECO:0000256" key="1">
    <source>
        <dbReference type="SAM" id="MobiDB-lite"/>
    </source>
</evidence>
<protein>
    <submittedName>
        <fullName evidence="2">Uncharacterized protein</fullName>
    </submittedName>
</protein>
<keyword evidence="3" id="KW-1185">Reference proteome</keyword>
<sequence length="43" mass="4776">MHNAPPQPPPAPRSQRKAGRWIRDMGGNAAPRTARFPLPFRAV</sequence>
<dbReference type="AlphaFoldDB" id="A0A161J9H9"/>
<feature type="region of interest" description="Disordered" evidence="1">
    <location>
        <begin position="1"/>
        <end position="20"/>
    </location>
</feature>